<evidence type="ECO:0000256" key="1">
    <source>
        <dbReference type="SAM" id="MobiDB-lite"/>
    </source>
</evidence>
<feature type="domain" description="Mei2-like C-terminal RNA recognition motif" evidence="2">
    <location>
        <begin position="583"/>
        <end position="667"/>
    </location>
</feature>
<keyword evidence="4" id="KW-1185">Reference proteome</keyword>
<dbReference type="Proteomes" id="UP000186817">
    <property type="component" value="Unassembled WGS sequence"/>
</dbReference>
<feature type="compositionally biased region" description="Low complexity" evidence="1">
    <location>
        <begin position="548"/>
        <end position="565"/>
    </location>
</feature>
<protein>
    <submittedName>
        <fullName evidence="3">Protein MEI2-like 3</fullName>
    </submittedName>
</protein>
<dbReference type="InterPro" id="IPR035979">
    <property type="entry name" value="RBD_domain_sf"/>
</dbReference>
<reference evidence="3 4" key="1">
    <citation type="submission" date="2016-02" db="EMBL/GenBank/DDBJ databases">
        <title>Genome analysis of coral dinoflagellate symbionts highlights evolutionary adaptations to a symbiotic lifestyle.</title>
        <authorList>
            <person name="Aranda M."/>
            <person name="Li Y."/>
            <person name="Liew Y.J."/>
            <person name="Baumgarten S."/>
            <person name="Simakov O."/>
            <person name="Wilson M."/>
            <person name="Piel J."/>
            <person name="Ashoor H."/>
            <person name="Bougouffa S."/>
            <person name="Bajic V.B."/>
            <person name="Ryu T."/>
            <person name="Ravasi T."/>
            <person name="Bayer T."/>
            <person name="Micklem G."/>
            <person name="Kim H."/>
            <person name="Bhak J."/>
            <person name="Lajeunesse T.C."/>
            <person name="Voolstra C.R."/>
        </authorList>
    </citation>
    <scope>NUCLEOTIDE SEQUENCE [LARGE SCALE GENOMIC DNA]</scope>
    <source>
        <strain evidence="3 4">CCMP2467</strain>
    </source>
</reference>
<evidence type="ECO:0000313" key="3">
    <source>
        <dbReference type="EMBL" id="OLQ08499.1"/>
    </source>
</evidence>
<dbReference type="Pfam" id="PF04059">
    <property type="entry name" value="RRM_2"/>
    <property type="match status" value="1"/>
</dbReference>
<dbReference type="InterPro" id="IPR007201">
    <property type="entry name" value="Mei2-like_Rrm_C"/>
</dbReference>
<accession>A0A1Q9EM27</accession>
<evidence type="ECO:0000259" key="2">
    <source>
        <dbReference type="Pfam" id="PF04059"/>
    </source>
</evidence>
<dbReference type="CDD" id="cd12277">
    <property type="entry name" value="RRM3_MEI2_EAR1_like"/>
    <property type="match status" value="1"/>
</dbReference>
<feature type="region of interest" description="Disordered" evidence="1">
    <location>
        <begin position="545"/>
        <end position="577"/>
    </location>
</feature>
<dbReference type="EMBL" id="LSRX01000116">
    <property type="protein sequence ID" value="OLQ08499.1"/>
    <property type="molecule type" value="Genomic_DNA"/>
</dbReference>
<feature type="region of interest" description="Disordered" evidence="1">
    <location>
        <begin position="460"/>
        <end position="486"/>
    </location>
</feature>
<gene>
    <name evidence="3" type="primary">ML3</name>
    <name evidence="3" type="ORF">AK812_SmicGene7972</name>
</gene>
<name>A0A1Q9EM27_SYMMI</name>
<dbReference type="GO" id="GO:0003676">
    <property type="term" value="F:nucleic acid binding"/>
    <property type="evidence" value="ECO:0007669"/>
    <property type="project" value="InterPro"/>
</dbReference>
<dbReference type="AlphaFoldDB" id="A0A1Q9EM27"/>
<dbReference type="OrthoDB" id="417481at2759"/>
<dbReference type="SUPFAM" id="SSF54928">
    <property type="entry name" value="RNA-binding domain, RBD"/>
    <property type="match status" value="1"/>
</dbReference>
<evidence type="ECO:0000313" key="4">
    <source>
        <dbReference type="Proteomes" id="UP000186817"/>
    </source>
</evidence>
<comment type="caution">
    <text evidence="3">The sequence shown here is derived from an EMBL/GenBank/DDBJ whole genome shotgun (WGS) entry which is preliminary data.</text>
</comment>
<sequence>MGGQTKGVANVMDIYQQVRTLVGLVANVWSWSMRTTSTFRQVMPGLVRVHPGTGSESFIMQSYYLQDVWASLLSKPQKGQMPRKSASSAPLVQDVTLKTPTKCFPQIRILLKMRWLLRLHSACCELDYKMCSLRNIILGMQYVVLQQCAEAECDDLFDTKVQQNIGAHLHLESVLDDIADQLYRALGKAHKAFLEYVSTCDPLRSVHYSQVDSPLTPPQIQPNEMLASALDTIFVANFLRQSRWEQTCTLSELFADLRAMDIPVPELPPLRNAQNLRAWALAKTKPSPENRERGGGEDMEKLAQLDAVLLCAAIELGSPEVMATEAELFPPEPKNFGSTGRKPGLGPSNAKVMFAEKPQLAPRVVEAAVHIIQHHFTFPEGFLDGTELRFRVEFFLLEYLNGNKQFALGQNIDGKRLDEDVLLNIEKKEKARLRKYFADTWKDTSHLLADVESTVANEHSDIESVEDSCPSEVPSPRSSGTADACEDAEGKCNVVVRSTFIDVDDGRSLMQRYRQLRRAMTDSLLMGAFAEEEPYYPGRFSDERAEAPEAASEPSVPAAPAEPVRQPAKATTHKDTKYATAERTTVMLRNVPNNYSRDMFLAMLDEHGFAGRYDFVYLPCDFYRQANLGYAFVNLVDDAAVDALWQTFHGFSGWSLPTAKVCQVSWSGPHQGFKAWVLGPGESVEGRETERAERAGLRCHQGVLQGDFIDVRYFPAVQAHVERYRNSPVMHRSVPDEYKPVIFKNGVRKNFPRPTKKVKAPTAGF</sequence>
<proteinExistence type="predicted"/>
<organism evidence="3 4">
    <name type="scientific">Symbiodinium microadriaticum</name>
    <name type="common">Dinoflagellate</name>
    <name type="synonym">Zooxanthella microadriatica</name>
    <dbReference type="NCBI Taxonomy" id="2951"/>
    <lineage>
        <taxon>Eukaryota</taxon>
        <taxon>Sar</taxon>
        <taxon>Alveolata</taxon>
        <taxon>Dinophyceae</taxon>
        <taxon>Suessiales</taxon>
        <taxon>Symbiodiniaceae</taxon>
        <taxon>Symbiodinium</taxon>
    </lineage>
</organism>